<evidence type="ECO:0000313" key="2">
    <source>
        <dbReference type="Proteomes" id="UP000004508"/>
    </source>
</evidence>
<sequence>MATHESFFQRYQSDEPQALARKIEEDYQELASTRATGDDLMQLRCLSSLGSRLTIAGQEDLAAPLLEQALALSRQLNEKQLEVATLLHLATAQQYLGRRNLAQDLFQEALDKARAYEQPEYADFILHHRGRCFVEQGKLTEARACFEQALLLRKQKGNQRGIVATQSALDALQSMEELLEQ</sequence>
<dbReference type="Pfam" id="PF13424">
    <property type="entry name" value="TPR_12"/>
    <property type="match status" value="1"/>
</dbReference>
<organism evidence="1 2">
    <name type="scientific">Ktedonobacter racemifer DSM 44963</name>
    <dbReference type="NCBI Taxonomy" id="485913"/>
    <lineage>
        <taxon>Bacteria</taxon>
        <taxon>Bacillati</taxon>
        <taxon>Chloroflexota</taxon>
        <taxon>Ktedonobacteria</taxon>
        <taxon>Ktedonobacterales</taxon>
        <taxon>Ktedonobacteraceae</taxon>
        <taxon>Ktedonobacter</taxon>
    </lineage>
</organism>
<dbReference type="Gene3D" id="1.25.40.10">
    <property type="entry name" value="Tetratricopeptide repeat domain"/>
    <property type="match status" value="1"/>
</dbReference>
<comment type="caution">
    <text evidence="1">The sequence shown here is derived from an EMBL/GenBank/DDBJ whole genome shotgun (WGS) entry which is preliminary data.</text>
</comment>
<keyword evidence="2" id="KW-1185">Reference proteome</keyword>
<dbReference type="InParanoid" id="D6TTY4"/>
<dbReference type="SUPFAM" id="SSF48452">
    <property type="entry name" value="TPR-like"/>
    <property type="match status" value="1"/>
</dbReference>
<dbReference type="Pfam" id="PF13374">
    <property type="entry name" value="TPR_10"/>
    <property type="match status" value="1"/>
</dbReference>
<dbReference type="eggNOG" id="COG0457">
    <property type="taxonomic scope" value="Bacteria"/>
</dbReference>
<dbReference type="EMBL" id="ADVG01000003">
    <property type="protein sequence ID" value="EFH83885.1"/>
    <property type="molecule type" value="Genomic_DNA"/>
</dbReference>
<dbReference type="InterPro" id="IPR011990">
    <property type="entry name" value="TPR-like_helical_dom_sf"/>
</dbReference>
<dbReference type="Proteomes" id="UP000004508">
    <property type="component" value="Unassembled WGS sequence"/>
</dbReference>
<evidence type="ECO:0000313" key="1">
    <source>
        <dbReference type="EMBL" id="EFH83885.1"/>
    </source>
</evidence>
<proteinExistence type="predicted"/>
<dbReference type="SMART" id="SM00028">
    <property type="entry name" value="TPR"/>
    <property type="match status" value="3"/>
</dbReference>
<dbReference type="AlphaFoldDB" id="D6TTY4"/>
<dbReference type="InterPro" id="IPR019734">
    <property type="entry name" value="TPR_rpt"/>
</dbReference>
<dbReference type="RefSeq" id="WP_007914922.1">
    <property type="nucleotide sequence ID" value="NZ_ADVG01000003.1"/>
</dbReference>
<dbReference type="OrthoDB" id="524429at2"/>
<protein>
    <submittedName>
        <fullName evidence="1">Tetratricopeptide TPR_2 repeat protein</fullName>
    </submittedName>
</protein>
<accession>D6TTY4</accession>
<reference evidence="1 2" key="1">
    <citation type="journal article" date="2011" name="Stand. Genomic Sci.">
        <title>Non-contiguous finished genome sequence and contextual data of the filamentous soil bacterium Ktedonobacter racemifer type strain (SOSP1-21).</title>
        <authorList>
            <person name="Chang Y.J."/>
            <person name="Land M."/>
            <person name="Hauser L."/>
            <person name="Chertkov O."/>
            <person name="Del Rio T.G."/>
            <person name="Nolan M."/>
            <person name="Copeland A."/>
            <person name="Tice H."/>
            <person name="Cheng J.F."/>
            <person name="Lucas S."/>
            <person name="Han C."/>
            <person name="Goodwin L."/>
            <person name="Pitluck S."/>
            <person name="Ivanova N."/>
            <person name="Ovchinikova G."/>
            <person name="Pati A."/>
            <person name="Chen A."/>
            <person name="Palaniappan K."/>
            <person name="Mavromatis K."/>
            <person name="Liolios K."/>
            <person name="Brettin T."/>
            <person name="Fiebig A."/>
            <person name="Rohde M."/>
            <person name="Abt B."/>
            <person name="Goker M."/>
            <person name="Detter J.C."/>
            <person name="Woyke T."/>
            <person name="Bristow J."/>
            <person name="Eisen J.A."/>
            <person name="Markowitz V."/>
            <person name="Hugenholtz P."/>
            <person name="Kyrpides N.C."/>
            <person name="Klenk H.P."/>
            <person name="Lapidus A."/>
        </authorList>
    </citation>
    <scope>NUCLEOTIDE SEQUENCE [LARGE SCALE GENOMIC DNA]</scope>
    <source>
        <strain evidence="2">DSM 44963</strain>
    </source>
</reference>
<gene>
    <name evidence="1" type="ORF">Krac_4888</name>
</gene>
<name>D6TTY4_KTERA</name>